<comment type="subcellular location">
    <subcellularLocation>
        <location evidence="1">Cell membrane</location>
        <topology evidence="1">Peripheral membrane protein</topology>
    </subcellularLocation>
</comment>
<dbReference type="InterPro" id="IPR050763">
    <property type="entry name" value="ABC_transporter_ATP-binding"/>
</dbReference>
<dbReference type="SMART" id="SM00382">
    <property type="entry name" value="AAA"/>
    <property type="match status" value="1"/>
</dbReference>
<dbReference type="InterPro" id="IPR003439">
    <property type="entry name" value="ABC_transporter-like_ATP-bd"/>
</dbReference>
<evidence type="ECO:0000256" key="6">
    <source>
        <dbReference type="SAM" id="MobiDB-lite"/>
    </source>
</evidence>
<organism evidence="8 9">
    <name type="scientific">Kitasatospora cheerisanensis KCTC 2395</name>
    <dbReference type="NCBI Taxonomy" id="1348663"/>
    <lineage>
        <taxon>Bacteria</taxon>
        <taxon>Bacillati</taxon>
        <taxon>Actinomycetota</taxon>
        <taxon>Actinomycetes</taxon>
        <taxon>Kitasatosporales</taxon>
        <taxon>Streptomycetaceae</taxon>
        <taxon>Kitasatospora</taxon>
    </lineage>
</organism>
<dbReference type="GO" id="GO:0005886">
    <property type="term" value="C:plasma membrane"/>
    <property type="evidence" value="ECO:0007669"/>
    <property type="project" value="UniProtKB-SubCell"/>
</dbReference>
<evidence type="ECO:0000256" key="2">
    <source>
        <dbReference type="ARBA" id="ARBA00022448"/>
    </source>
</evidence>
<dbReference type="PANTHER" id="PTHR42711:SF16">
    <property type="entry name" value="ABC TRANSPORTER ATP-BINDING PROTEIN"/>
    <property type="match status" value="1"/>
</dbReference>
<dbReference type="Pfam" id="PF00005">
    <property type="entry name" value="ABC_tran"/>
    <property type="match status" value="1"/>
</dbReference>
<evidence type="ECO:0000256" key="1">
    <source>
        <dbReference type="ARBA" id="ARBA00004202"/>
    </source>
</evidence>
<dbReference type="InterPro" id="IPR003593">
    <property type="entry name" value="AAA+_ATPase"/>
</dbReference>
<dbReference type="Gene3D" id="3.40.50.300">
    <property type="entry name" value="P-loop containing nucleotide triphosphate hydrolases"/>
    <property type="match status" value="1"/>
</dbReference>
<dbReference type="PROSITE" id="PS50893">
    <property type="entry name" value="ABC_TRANSPORTER_2"/>
    <property type="match status" value="1"/>
</dbReference>
<feature type="region of interest" description="Disordered" evidence="6">
    <location>
        <begin position="300"/>
        <end position="333"/>
    </location>
</feature>
<dbReference type="CDD" id="cd03230">
    <property type="entry name" value="ABC_DR_subfamily_A"/>
    <property type="match status" value="1"/>
</dbReference>
<dbReference type="InterPro" id="IPR017871">
    <property type="entry name" value="ABC_transporter-like_CS"/>
</dbReference>
<dbReference type="Proteomes" id="UP000027178">
    <property type="component" value="Unassembled WGS sequence"/>
</dbReference>
<comment type="caution">
    <text evidence="8">The sequence shown here is derived from an EMBL/GenBank/DDBJ whole genome shotgun (WGS) entry which is preliminary data.</text>
</comment>
<evidence type="ECO:0000313" key="9">
    <source>
        <dbReference type="Proteomes" id="UP000027178"/>
    </source>
</evidence>
<keyword evidence="3" id="KW-0547">Nucleotide-binding</keyword>
<dbReference type="PANTHER" id="PTHR42711">
    <property type="entry name" value="ABC TRANSPORTER ATP-BINDING PROTEIN"/>
    <property type="match status" value="1"/>
</dbReference>
<dbReference type="EMBL" id="JNBY01000094">
    <property type="protein sequence ID" value="KDN83895.1"/>
    <property type="molecule type" value="Genomic_DNA"/>
</dbReference>
<name>A0A066Z143_9ACTN</name>
<evidence type="ECO:0000313" key="8">
    <source>
        <dbReference type="EMBL" id="KDN83895.1"/>
    </source>
</evidence>
<evidence type="ECO:0000256" key="4">
    <source>
        <dbReference type="ARBA" id="ARBA00022840"/>
    </source>
</evidence>
<proteinExistence type="predicted"/>
<dbReference type="eggNOG" id="COG1131">
    <property type="taxonomic scope" value="Bacteria"/>
</dbReference>
<dbReference type="InterPro" id="IPR027417">
    <property type="entry name" value="P-loop_NTPase"/>
</dbReference>
<evidence type="ECO:0000256" key="5">
    <source>
        <dbReference type="ARBA" id="ARBA00023251"/>
    </source>
</evidence>
<dbReference type="PROSITE" id="PS00211">
    <property type="entry name" value="ABC_TRANSPORTER_1"/>
    <property type="match status" value="1"/>
</dbReference>
<feature type="domain" description="ABC transporter" evidence="7">
    <location>
        <begin position="1"/>
        <end position="226"/>
    </location>
</feature>
<dbReference type="SUPFAM" id="SSF52540">
    <property type="entry name" value="P-loop containing nucleoside triphosphate hydrolases"/>
    <property type="match status" value="1"/>
</dbReference>
<protein>
    <submittedName>
        <fullName evidence="8">Multidrug ABC transporter ATPase</fullName>
    </submittedName>
</protein>
<evidence type="ECO:0000259" key="7">
    <source>
        <dbReference type="PROSITE" id="PS50893"/>
    </source>
</evidence>
<keyword evidence="5" id="KW-0046">Antibiotic resistance</keyword>
<dbReference type="PATRIC" id="fig|1348663.4.peg.4385"/>
<accession>A0A066Z143</accession>
<keyword evidence="4" id="KW-0067">ATP-binding</keyword>
<dbReference type="GO" id="GO:0016887">
    <property type="term" value="F:ATP hydrolysis activity"/>
    <property type="evidence" value="ECO:0007669"/>
    <property type="project" value="InterPro"/>
</dbReference>
<keyword evidence="9" id="KW-1185">Reference proteome</keyword>
<sequence length="333" mass="35686">MEVVDLRRSYGDYEAVRGISFSLARGELLALLGTNGAGKTTTLEVLEGYHPPTSGSVRVFGLDPFTAGARVRRRTGTMLQEGGFFKELTVRETVDCWRTFTSGARPTAEVLARVALEPKAGTRVGQLSGGERRRLDLALAVLNDPELLFLDEPTTGLDPEARRTTWRLVEELRAAGTAVVLTTHYLEEAQQLADRVAIMDRGLIAAAGTVGEVLSGRGDLITLPLPPGRPLAALPELTGAAPSLADGRAVYRVPRSAPALAALHAWAAAQGIELDGLEVRSSSLEDVFLDLAAHHRDHTAEHADRAVDSDRGHTEHTDRTGRAARAVPEGASR</sequence>
<keyword evidence="2" id="KW-0813">Transport</keyword>
<dbReference type="AlphaFoldDB" id="A0A066Z143"/>
<evidence type="ECO:0000256" key="3">
    <source>
        <dbReference type="ARBA" id="ARBA00022741"/>
    </source>
</evidence>
<gene>
    <name evidence="8" type="ORF">KCH_45440</name>
</gene>
<reference evidence="8 9" key="1">
    <citation type="submission" date="2014-05" db="EMBL/GenBank/DDBJ databases">
        <title>Draft Genome Sequence of Kitasatospora cheerisanensis KCTC 2395.</title>
        <authorList>
            <person name="Nam D.H."/>
        </authorList>
    </citation>
    <scope>NUCLEOTIDE SEQUENCE [LARGE SCALE GENOMIC DNA]</scope>
    <source>
        <strain evidence="8 9">KCTC 2395</strain>
    </source>
</reference>
<dbReference type="HOGENOM" id="CLU_000604_1_2_11"/>
<feature type="compositionally biased region" description="Basic and acidic residues" evidence="6">
    <location>
        <begin position="300"/>
        <end position="321"/>
    </location>
</feature>
<dbReference type="GO" id="GO:0046677">
    <property type="term" value="P:response to antibiotic"/>
    <property type="evidence" value="ECO:0007669"/>
    <property type="project" value="UniProtKB-KW"/>
</dbReference>
<dbReference type="GO" id="GO:0005524">
    <property type="term" value="F:ATP binding"/>
    <property type="evidence" value="ECO:0007669"/>
    <property type="project" value="UniProtKB-KW"/>
</dbReference>